<reference evidence="1 2" key="1">
    <citation type="submission" date="2017-03" db="EMBL/GenBank/DDBJ databases">
        <title>Lifting the veil on microbial sulfur biogeochemistry in mining wastewaters.</title>
        <authorList>
            <person name="Kantor R.S."/>
            <person name="Colenbrander Nelson T."/>
            <person name="Marshall S."/>
            <person name="Bennett D."/>
            <person name="Apte S."/>
            <person name="Camacho D."/>
            <person name="Thomas B.C."/>
            <person name="Warren L.A."/>
            <person name="Banfield J.F."/>
        </authorList>
    </citation>
    <scope>NUCLEOTIDE SEQUENCE [LARGE SCALE GENOMIC DNA]</scope>
    <source>
        <strain evidence="1">32-67-7</strain>
    </source>
</reference>
<dbReference type="AlphaFoldDB" id="A0A258DBE8"/>
<evidence type="ECO:0000313" key="2">
    <source>
        <dbReference type="Proteomes" id="UP000215616"/>
    </source>
</evidence>
<organism evidence="1 2">
    <name type="scientific">Caulobacter vibrioides</name>
    <name type="common">Caulobacter crescentus</name>
    <dbReference type="NCBI Taxonomy" id="155892"/>
    <lineage>
        <taxon>Bacteria</taxon>
        <taxon>Pseudomonadati</taxon>
        <taxon>Pseudomonadota</taxon>
        <taxon>Alphaproteobacteria</taxon>
        <taxon>Caulobacterales</taxon>
        <taxon>Caulobacteraceae</taxon>
        <taxon>Caulobacter</taxon>
    </lineage>
</organism>
<name>A0A258DBE8_CAUVI</name>
<gene>
    <name evidence="1" type="ORF">B7Z12_04675</name>
</gene>
<proteinExistence type="predicted"/>
<dbReference type="Proteomes" id="UP000215616">
    <property type="component" value="Unassembled WGS sequence"/>
</dbReference>
<protein>
    <submittedName>
        <fullName evidence="1">Uncharacterized protein</fullName>
    </submittedName>
</protein>
<evidence type="ECO:0000313" key="1">
    <source>
        <dbReference type="EMBL" id="OYX05017.1"/>
    </source>
</evidence>
<accession>A0A258DBE8</accession>
<comment type="caution">
    <text evidence="1">The sequence shown here is derived from an EMBL/GenBank/DDBJ whole genome shotgun (WGS) entry which is preliminary data.</text>
</comment>
<sequence length="349" mass="38097">MDDRITAGAIVAWRPSLNARIGGLVTASYQSALSSSVALDEAYLTLRPSPGDALRLSGRAGLFYPPISLEHDSSEWSLARSITPSAINSWVAEEVKTAGLELTLRTGLAGRPAGLTVAGFQGNDTSGTLLAFRGWALHDLRATLKSELPLPPVPTMFVGKQAPWTQPVDEVDGRWGVYGRLDLSPADALDLSVFAYDNNGDRTTVVNGQYAWRTRFVQVAARWAPDTRTEVLVQGMQGETSMGRPSEGVNPADIGFQSAFVLVSRDLGDSAITTRLEQFSTDDRSFKARDNNAEHGWSATLAWTRPLRDTLEFVIEGVLVSSDRPDRIRLGTDRRQENFRLTTALRASF</sequence>
<dbReference type="EMBL" id="NCDQ01000049">
    <property type="protein sequence ID" value="OYX05017.1"/>
    <property type="molecule type" value="Genomic_DNA"/>
</dbReference>